<gene>
    <name evidence="2" type="ORF">MCHLO_06091</name>
</gene>
<name>A0ABQ0LDV3_MYCCL</name>
<evidence type="ECO:0000313" key="3">
    <source>
        <dbReference type="Proteomes" id="UP000815677"/>
    </source>
</evidence>
<dbReference type="Proteomes" id="UP000815677">
    <property type="component" value="Unassembled WGS sequence"/>
</dbReference>
<sequence length="211" mass="22359">MREIDFAEEREQLVLDASIFVGSASSSARVSVERELEVGSGSGSVVEAAQSQCSSSPPLVSYGPDAGLSGTWGERYSIPHLPVPEARWVDFSEISQGNSSQSVSTSQSDYATSSYSSLSDWDKMQGPVTRLPSAALNIASDSKCSCCTSRASKKPRTLSSPIPTRSRGQVKSRPSPMAAVPSAARPGYGSRRGRAHQRVIPVPQAVVGCTY</sequence>
<dbReference type="EMBL" id="DF844911">
    <property type="protein sequence ID" value="GAT48712.1"/>
    <property type="molecule type" value="Genomic_DNA"/>
</dbReference>
<proteinExistence type="predicted"/>
<keyword evidence="3" id="KW-1185">Reference proteome</keyword>
<evidence type="ECO:0000256" key="1">
    <source>
        <dbReference type="SAM" id="MobiDB-lite"/>
    </source>
</evidence>
<feature type="compositionally biased region" description="Polar residues" evidence="1">
    <location>
        <begin position="157"/>
        <end position="169"/>
    </location>
</feature>
<feature type="region of interest" description="Disordered" evidence="1">
    <location>
        <begin position="150"/>
        <end position="195"/>
    </location>
</feature>
<accession>A0ABQ0LDV3</accession>
<reference evidence="2" key="1">
    <citation type="submission" date="2014-09" db="EMBL/GenBank/DDBJ databases">
        <title>Genome sequence of the luminous mushroom Mycena chlorophos for searching fungal bioluminescence genes.</title>
        <authorList>
            <person name="Tanaka Y."/>
            <person name="Kasuga D."/>
            <person name="Oba Y."/>
            <person name="Hase S."/>
            <person name="Sato K."/>
            <person name="Oba Y."/>
            <person name="Sakakibara Y."/>
        </authorList>
    </citation>
    <scope>NUCLEOTIDE SEQUENCE</scope>
</reference>
<evidence type="ECO:0000313" key="2">
    <source>
        <dbReference type="EMBL" id="GAT48712.1"/>
    </source>
</evidence>
<organism evidence="2 3">
    <name type="scientific">Mycena chlorophos</name>
    <name type="common">Agaric fungus</name>
    <name type="synonym">Agaricus chlorophos</name>
    <dbReference type="NCBI Taxonomy" id="658473"/>
    <lineage>
        <taxon>Eukaryota</taxon>
        <taxon>Fungi</taxon>
        <taxon>Dikarya</taxon>
        <taxon>Basidiomycota</taxon>
        <taxon>Agaricomycotina</taxon>
        <taxon>Agaricomycetes</taxon>
        <taxon>Agaricomycetidae</taxon>
        <taxon>Agaricales</taxon>
        <taxon>Marasmiineae</taxon>
        <taxon>Mycenaceae</taxon>
        <taxon>Mycena</taxon>
    </lineage>
</organism>
<protein>
    <submittedName>
        <fullName evidence="2">Uncharacterized protein</fullName>
    </submittedName>
</protein>